<feature type="transmembrane region" description="Helical" evidence="1">
    <location>
        <begin position="50"/>
        <end position="72"/>
    </location>
</feature>
<feature type="transmembrane region" description="Helical" evidence="1">
    <location>
        <begin position="196"/>
        <end position="215"/>
    </location>
</feature>
<dbReference type="EMBL" id="SKBQ01000005">
    <property type="protein sequence ID" value="TPX10033.1"/>
    <property type="molecule type" value="Genomic_DNA"/>
</dbReference>
<evidence type="ECO:0000256" key="1">
    <source>
        <dbReference type="SAM" id="Phobius"/>
    </source>
</evidence>
<dbReference type="OrthoDB" id="3903561at2759"/>
<gene>
    <name evidence="2" type="ORF">E0L32_001230</name>
</gene>
<dbReference type="GeneID" id="41968677"/>
<comment type="caution">
    <text evidence="2">The sequence shown here is derived from an EMBL/GenBank/DDBJ whole genome shotgun (WGS) entry which is preliminary data.</text>
</comment>
<evidence type="ECO:0000313" key="3">
    <source>
        <dbReference type="Proteomes" id="UP000319257"/>
    </source>
</evidence>
<organism evidence="2 3">
    <name type="scientific">Thyridium curvatum</name>
    <dbReference type="NCBI Taxonomy" id="1093900"/>
    <lineage>
        <taxon>Eukaryota</taxon>
        <taxon>Fungi</taxon>
        <taxon>Dikarya</taxon>
        <taxon>Ascomycota</taxon>
        <taxon>Pezizomycotina</taxon>
        <taxon>Sordariomycetes</taxon>
        <taxon>Sordariomycetidae</taxon>
        <taxon>Thyridiales</taxon>
        <taxon>Thyridiaceae</taxon>
        <taxon>Thyridium</taxon>
    </lineage>
</organism>
<dbReference type="RefSeq" id="XP_030991744.1">
    <property type="nucleotide sequence ID" value="XM_031135168.1"/>
</dbReference>
<keyword evidence="1" id="KW-0812">Transmembrane</keyword>
<evidence type="ECO:0000313" key="2">
    <source>
        <dbReference type="EMBL" id="TPX10033.1"/>
    </source>
</evidence>
<dbReference type="STRING" id="1093900.A0A507AQH4"/>
<sequence>MPAASKPIPHARVGMFDRLRILVFFLLRRMFVIKHEVFNDLNRVGWAKALQWASLSIVGSGLLTMLLVLPYVGAGSSLPSFSSVCTPDASFDPFHMNSQWDIRRFFQITLAFGDLNFTQAKVIDVAWDIVIGRLGQALIAYLSWRSFSAYIAASMHFRPITYRVFRTLFVDREPTLMSTIEVLNDFVSGHCLESRFVMSFMVITMSLTLFFPTLASAMTGYSPRNTAYVRDYNDNLAAFSRFHPVMYIIHDGSRIGLADEYPIVFWNVSLTAHNFNIDSLYYFAYTESLRVCFRDNTNAEPSTIPLCRMQQGASKYVADYGYFGTNTTTSAWNNITLPSPTLNISSTLPYSLHSHIVEWGSDHGLYPFKPDLESESLGRPLQHQYSSDFALTYSDAVYDRKYIQKYGSCQPLLVRVNAKYTLEF</sequence>
<reference evidence="2 3" key="1">
    <citation type="submission" date="2019-06" db="EMBL/GenBank/DDBJ databases">
        <title>Draft genome sequence of the filamentous fungus Phialemoniopsis curvata isolated from diesel fuel.</title>
        <authorList>
            <person name="Varaljay V.A."/>
            <person name="Lyon W.J."/>
            <person name="Crouch A.L."/>
            <person name="Drake C.E."/>
            <person name="Hollomon J.M."/>
            <person name="Nadeau L.J."/>
            <person name="Nunn H.S."/>
            <person name="Stevenson B.S."/>
            <person name="Bojanowski C.L."/>
            <person name="Crookes-Goodson W.J."/>
        </authorList>
    </citation>
    <scope>NUCLEOTIDE SEQUENCE [LARGE SCALE GENOMIC DNA]</scope>
    <source>
        <strain evidence="2 3">D216</strain>
    </source>
</reference>
<proteinExistence type="predicted"/>
<keyword evidence="3" id="KW-1185">Reference proteome</keyword>
<keyword evidence="1" id="KW-1133">Transmembrane helix</keyword>
<keyword evidence="1" id="KW-0472">Membrane</keyword>
<dbReference type="InParanoid" id="A0A507AQH4"/>
<protein>
    <submittedName>
        <fullName evidence="2">Uncharacterized protein</fullName>
    </submittedName>
</protein>
<dbReference type="AlphaFoldDB" id="A0A507AQH4"/>
<dbReference type="Proteomes" id="UP000319257">
    <property type="component" value="Unassembled WGS sequence"/>
</dbReference>
<accession>A0A507AQH4</accession>
<name>A0A507AQH4_9PEZI</name>